<keyword evidence="3" id="KW-1185">Reference proteome</keyword>
<dbReference type="GO" id="GO:0003700">
    <property type="term" value="F:DNA-binding transcription factor activity"/>
    <property type="evidence" value="ECO:0007669"/>
    <property type="project" value="InterPro"/>
</dbReference>
<proteinExistence type="predicted"/>
<dbReference type="OrthoDB" id="3216907at2"/>
<feature type="domain" description="HTH marR-type" evidence="1">
    <location>
        <begin position="4"/>
        <end position="135"/>
    </location>
</feature>
<dbReference type="PRINTS" id="PR00598">
    <property type="entry name" value="HTHMARR"/>
</dbReference>
<dbReference type="Pfam" id="PF12802">
    <property type="entry name" value="MarR_2"/>
    <property type="match status" value="1"/>
</dbReference>
<dbReference type="GO" id="GO:0003677">
    <property type="term" value="F:DNA binding"/>
    <property type="evidence" value="ECO:0007669"/>
    <property type="project" value="UniProtKB-KW"/>
</dbReference>
<dbReference type="GO" id="GO:0006950">
    <property type="term" value="P:response to stress"/>
    <property type="evidence" value="ECO:0007669"/>
    <property type="project" value="TreeGrafter"/>
</dbReference>
<dbReference type="SMART" id="SM00347">
    <property type="entry name" value="HTH_MARR"/>
    <property type="match status" value="1"/>
</dbReference>
<evidence type="ECO:0000313" key="3">
    <source>
        <dbReference type="Proteomes" id="UP000295560"/>
    </source>
</evidence>
<dbReference type="Gene3D" id="1.10.10.10">
    <property type="entry name" value="Winged helix-like DNA-binding domain superfamily/Winged helix DNA-binding domain"/>
    <property type="match status" value="1"/>
</dbReference>
<dbReference type="EMBL" id="SMFZ01000001">
    <property type="protein sequence ID" value="TCK27506.1"/>
    <property type="molecule type" value="Genomic_DNA"/>
</dbReference>
<dbReference type="Proteomes" id="UP000295560">
    <property type="component" value="Unassembled WGS sequence"/>
</dbReference>
<organism evidence="2 3">
    <name type="scientific">Pseudonocardia endophytica</name>
    <dbReference type="NCBI Taxonomy" id="401976"/>
    <lineage>
        <taxon>Bacteria</taxon>
        <taxon>Bacillati</taxon>
        <taxon>Actinomycetota</taxon>
        <taxon>Actinomycetes</taxon>
        <taxon>Pseudonocardiales</taxon>
        <taxon>Pseudonocardiaceae</taxon>
        <taxon>Pseudonocardia</taxon>
    </lineage>
</organism>
<accession>A0A4V2PJ85</accession>
<dbReference type="InterPro" id="IPR036388">
    <property type="entry name" value="WH-like_DNA-bd_sf"/>
</dbReference>
<protein>
    <submittedName>
        <fullName evidence="2">DNA-binding MarR family transcriptional regulator</fullName>
    </submittedName>
</protein>
<gene>
    <name evidence="2" type="ORF">EV378_3378</name>
</gene>
<dbReference type="PANTHER" id="PTHR33164">
    <property type="entry name" value="TRANSCRIPTIONAL REGULATOR, MARR FAMILY"/>
    <property type="match status" value="1"/>
</dbReference>
<keyword evidence="2" id="KW-0238">DNA-binding</keyword>
<dbReference type="InterPro" id="IPR000835">
    <property type="entry name" value="HTH_MarR-typ"/>
</dbReference>
<dbReference type="InterPro" id="IPR036390">
    <property type="entry name" value="WH_DNA-bd_sf"/>
</dbReference>
<dbReference type="PROSITE" id="PS50995">
    <property type="entry name" value="HTH_MARR_2"/>
    <property type="match status" value="1"/>
</dbReference>
<dbReference type="SUPFAM" id="SSF46785">
    <property type="entry name" value="Winged helix' DNA-binding domain"/>
    <property type="match status" value="1"/>
</dbReference>
<dbReference type="InterPro" id="IPR039422">
    <property type="entry name" value="MarR/SlyA-like"/>
</dbReference>
<name>A0A4V2PJ85_PSEEN</name>
<dbReference type="AlphaFoldDB" id="A0A4V2PJ85"/>
<dbReference type="PANTHER" id="PTHR33164:SF43">
    <property type="entry name" value="HTH-TYPE TRANSCRIPTIONAL REPRESSOR YETL"/>
    <property type="match status" value="1"/>
</dbReference>
<reference evidence="2 3" key="1">
    <citation type="submission" date="2019-03" db="EMBL/GenBank/DDBJ databases">
        <title>Sequencing the genomes of 1000 actinobacteria strains.</title>
        <authorList>
            <person name="Klenk H.-P."/>
        </authorList>
    </citation>
    <scope>NUCLEOTIDE SEQUENCE [LARGE SCALE GENOMIC DNA]</scope>
    <source>
        <strain evidence="2 3">DSM 44969</strain>
    </source>
</reference>
<sequence>MPDDDGLVDALVQSSFAVTAVLTKVGTAHDLSLTQLRVLAILRDRRPRMTALADHLGLDRSSLSGLVDRAARRGLVQRAPTGTDRRVVEVFLTPEGHELANRLYAEILAALSPVLERLAPAERRRLQALLERTLGG</sequence>
<comment type="caution">
    <text evidence="2">The sequence shown here is derived from an EMBL/GenBank/DDBJ whole genome shotgun (WGS) entry which is preliminary data.</text>
</comment>
<evidence type="ECO:0000259" key="1">
    <source>
        <dbReference type="PROSITE" id="PS50995"/>
    </source>
</evidence>
<evidence type="ECO:0000313" key="2">
    <source>
        <dbReference type="EMBL" id="TCK27506.1"/>
    </source>
</evidence>
<dbReference type="RefSeq" id="WP_132426367.1">
    <property type="nucleotide sequence ID" value="NZ_SMFZ01000001.1"/>
</dbReference>